<feature type="compositionally biased region" description="Basic and acidic residues" evidence="4">
    <location>
        <begin position="295"/>
        <end position="314"/>
    </location>
</feature>
<feature type="region of interest" description="Disordered" evidence="4">
    <location>
        <begin position="551"/>
        <end position="598"/>
    </location>
</feature>
<keyword evidence="2 3" id="KW-0175">Coiled coil</keyword>
<evidence type="ECO:0000256" key="4">
    <source>
        <dbReference type="SAM" id="MobiDB-lite"/>
    </source>
</evidence>
<feature type="region of interest" description="Disordered" evidence="4">
    <location>
        <begin position="710"/>
        <end position="753"/>
    </location>
</feature>
<dbReference type="STRING" id="7574.A0A1S3H1M7"/>
<feature type="region of interest" description="Disordered" evidence="4">
    <location>
        <begin position="385"/>
        <end position="461"/>
    </location>
</feature>
<evidence type="ECO:0000313" key="5">
    <source>
        <dbReference type="Proteomes" id="UP000085678"/>
    </source>
</evidence>
<evidence type="ECO:0000313" key="6">
    <source>
        <dbReference type="RefSeq" id="XP_013379923.1"/>
    </source>
</evidence>
<dbReference type="InterPro" id="IPR007940">
    <property type="entry name" value="SH3BP5"/>
</dbReference>
<evidence type="ECO:0000256" key="1">
    <source>
        <dbReference type="ARBA" id="ARBA00007796"/>
    </source>
</evidence>
<proteinExistence type="inferred from homology"/>
<organism evidence="5 6">
    <name type="scientific">Lingula anatina</name>
    <name type="common">Brachiopod</name>
    <name type="synonym">Lingula unguis</name>
    <dbReference type="NCBI Taxonomy" id="7574"/>
    <lineage>
        <taxon>Eukaryota</taxon>
        <taxon>Metazoa</taxon>
        <taxon>Spiralia</taxon>
        <taxon>Lophotrochozoa</taxon>
        <taxon>Brachiopoda</taxon>
        <taxon>Linguliformea</taxon>
        <taxon>Lingulata</taxon>
        <taxon>Lingulida</taxon>
        <taxon>Linguloidea</taxon>
        <taxon>Lingulidae</taxon>
        <taxon>Lingula</taxon>
    </lineage>
</organism>
<feature type="coiled-coil region" evidence="3">
    <location>
        <begin position="24"/>
        <end position="51"/>
    </location>
</feature>
<dbReference type="RefSeq" id="XP_013379923.1">
    <property type="nucleotide sequence ID" value="XM_013524469.2"/>
</dbReference>
<feature type="coiled-coil region" evidence="3">
    <location>
        <begin position="158"/>
        <end position="185"/>
    </location>
</feature>
<dbReference type="KEGG" id="lak:106151290"/>
<feature type="compositionally biased region" description="Polar residues" evidence="4">
    <location>
        <begin position="734"/>
        <end position="746"/>
    </location>
</feature>
<feature type="compositionally biased region" description="Low complexity" evidence="4">
    <location>
        <begin position="315"/>
        <end position="329"/>
    </location>
</feature>
<feature type="region of interest" description="Disordered" evidence="4">
    <location>
        <begin position="261"/>
        <end position="338"/>
    </location>
</feature>
<evidence type="ECO:0000256" key="3">
    <source>
        <dbReference type="SAM" id="Coils"/>
    </source>
</evidence>
<feature type="region of interest" description="Disordered" evidence="4">
    <location>
        <begin position="611"/>
        <end position="635"/>
    </location>
</feature>
<feature type="compositionally biased region" description="Low complexity" evidence="4">
    <location>
        <begin position="577"/>
        <end position="590"/>
    </location>
</feature>
<name>A0A1S3H1M7_LINAN</name>
<feature type="compositionally biased region" description="Basic and acidic residues" evidence="4">
    <location>
        <begin position="386"/>
        <end position="397"/>
    </location>
</feature>
<feature type="compositionally biased region" description="Basic and acidic residues" evidence="4">
    <location>
        <begin position="261"/>
        <end position="285"/>
    </location>
</feature>
<sequence length="753" mass="84433">MEVEESEVAEENEVLDDDELDPRIQIELEKLNKAADNINRLDIELEEARYAFRQSLKESTHKLDELAKKLGHCIERSRPYYEARLRVKEAQSESQEAAFRYEKACSAQAAAKEMVCLAEEAYMDRGEQFDTAWQEMLNHATMKENEAEKEMKECEIIHKLKMELYEEAERQVKELHREFKRAIHKSSLSARRSMLQMSAIANLHHITLMPYFEMKAEVNHQLEERKNAVAMVESDVTVAKEIYKEALANLEKISNEIHTKRGTSCRREPSGGNIGEDKQEPRDADVCDSESNQAEEQKQSRISPERDAGRRKDTSVTSNKNSNNTTQKSPAEVATFRRGQKQRMSYLYAMRNSMADYDIGNIPKPKIDGKQRSISLFGLFLKRVSPPKDDLKEDSRRSSAPLDVLKRVSPPNDNATGTKTNQSVSTSHPASNQTNQPASLSHTKDTGHSVSPDSEGANHSAKYDDQNAISQTASNQIDNFVQKTERQKTQLSNHGELSDDSEKVCNIQPDLSGTGYEEDDTRFRQLPRRHSPERQLSEGTTILVQSTNGNPLVHVEAGSPEAAKNGASETVTPKTGADSASDTQTSQSDSGFHVCSDPLSGSSEVELISVQSKKGTSNGGSKPNDRSSYLSVPNSGKINQSLDQWSDTESVGSVCSYTLDDDAIEKCMINTSQIELEFEDIMAREERGLQELDEHYNSLPSTLSKLEMFFQKSPMLGKSDQEESDREDQENDCDSTLAQNDDSISPETEDTKI</sequence>
<dbReference type="InParanoid" id="A0A1S3H1M7"/>
<dbReference type="Proteomes" id="UP000085678">
    <property type="component" value="Unplaced"/>
</dbReference>
<dbReference type="GO" id="GO:0035556">
    <property type="term" value="P:intracellular signal transduction"/>
    <property type="evidence" value="ECO:0007669"/>
    <property type="project" value="InterPro"/>
</dbReference>
<dbReference type="PANTHER" id="PTHR19423:SF1">
    <property type="entry name" value="SH3 DOMAIN-BINDING PROTEIN 5"/>
    <property type="match status" value="1"/>
</dbReference>
<dbReference type="PANTHER" id="PTHR19423">
    <property type="entry name" value="SH3 DOMAIN-BINDING PROTEIN 5"/>
    <property type="match status" value="1"/>
</dbReference>
<dbReference type="OrthoDB" id="446789at2759"/>
<dbReference type="Pfam" id="PF05276">
    <property type="entry name" value="SH3BP5"/>
    <property type="match status" value="1"/>
</dbReference>
<dbReference type="GeneID" id="106151290"/>
<dbReference type="GO" id="GO:0004860">
    <property type="term" value="F:protein kinase inhibitor activity"/>
    <property type="evidence" value="ECO:0007669"/>
    <property type="project" value="TreeGrafter"/>
</dbReference>
<reference evidence="6" key="1">
    <citation type="submission" date="2025-08" db="UniProtKB">
        <authorList>
            <consortium name="RefSeq"/>
        </authorList>
    </citation>
    <scope>IDENTIFICATION</scope>
    <source>
        <tissue evidence="6">Gonads</tissue>
    </source>
</reference>
<comment type="similarity">
    <text evidence="1">Belongs to the SH3BP5 family.</text>
</comment>
<feature type="region of interest" description="Disordered" evidence="4">
    <location>
        <begin position="1"/>
        <end position="20"/>
    </location>
</feature>
<feature type="region of interest" description="Disordered" evidence="4">
    <location>
        <begin position="485"/>
        <end position="521"/>
    </location>
</feature>
<protein>
    <submittedName>
        <fullName evidence="6">Uncharacterized protein LOC106151290 isoform X1</fullName>
    </submittedName>
</protein>
<dbReference type="AlphaFoldDB" id="A0A1S3H1M7"/>
<dbReference type="GO" id="GO:0005737">
    <property type="term" value="C:cytoplasm"/>
    <property type="evidence" value="ECO:0007669"/>
    <property type="project" value="TreeGrafter"/>
</dbReference>
<keyword evidence="5" id="KW-1185">Reference proteome</keyword>
<gene>
    <name evidence="6" type="primary">LOC106151290</name>
</gene>
<feature type="compositionally biased region" description="Acidic residues" evidence="4">
    <location>
        <begin position="722"/>
        <end position="733"/>
    </location>
</feature>
<feature type="compositionally biased region" description="Polar residues" evidence="4">
    <location>
        <begin position="411"/>
        <end position="441"/>
    </location>
</feature>
<evidence type="ECO:0000256" key="2">
    <source>
        <dbReference type="ARBA" id="ARBA00023054"/>
    </source>
</evidence>
<accession>A0A1S3H1M7</accession>